<evidence type="ECO:0000313" key="2">
    <source>
        <dbReference type="Proteomes" id="UP000277582"/>
    </source>
</evidence>
<sequence>MTRKKRLWEKLKGPAEDIRVSRETYNMVKRASSLLKQKFGVDEVSMHYTVKYAVKRLIEELMSENNTK</sequence>
<organism evidence="1 2">
    <name type="scientific">Candidatus Methanodesulfokora washburnensis</name>
    <dbReference type="NCBI Taxonomy" id="2478471"/>
    <lineage>
        <taxon>Archaea</taxon>
        <taxon>Thermoproteota</taxon>
        <taxon>Candidatus Korarchaeia</taxon>
        <taxon>Candidatus Korarchaeia incertae sedis</taxon>
        <taxon>Candidatus Methanodesulfokora</taxon>
    </lineage>
</organism>
<gene>
    <name evidence="1" type="ORF">D6D85_15695</name>
</gene>
<dbReference type="RefSeq" id="WP_125672903.1">
    <property type="nucleotide sequence ID" value="NZ_RCOS01000172.1"/>
</dbReference>
<accession>A0A429GCX9</accession>
<keyword evidence="2" id="KW-1185">Reference proteome</keyword>
<reference evidence="1 2" key="1">
    <citation type="submission" date="2018-10" db="EMBL/GenBank/DDBJ databases">
        <title>Co-occurring genomic capacity for anaerobic methane metabolism and dissimilatory sulfite reduction discovered in the Korarchaeota.</title>
        <authorList>
            <person name="Mckay L.J."/>
            <person name="Dlakic M."/>
            <person name="Fields M.W."/>
            <person name="Delmont T.O."/>
            <person name="Eren A.M."/>
            <person name="Jay Z.J."/>
            <person name="Klingelsmith K.B."/>
            <person name="Rusch D.B."/>
            <person name="Inskeep W.P."/>
        </authorList>
    </citation>
    <scope>NUCLEOTIDE SEQUENCE [LARGE SCALE GENOMIC DNA]</scope>
    <source>
        <strain evidence="1 2">MDKW</strain>
    </source>
</reference>
<evidence type="ECO:0000313" key="1">
    <source>
        <dbReference type="EMBL" id="RSN71651.1"/>
    </source>
</evidence>
<dbReference type="AlphaFoldDB" id="A0A429GCX9"/>
<protein>
    <submittedName>
        <fullName evidence="1">Uncharacterized protein</fullName>
    </submittedName>
</protein>
<name>A0A429GCX9_9CREN</name>
<proteinExistence type="predicted"/>
<comment type="caution">
    <text evidence="1">The sequence shown here is derived from an EMBL/GenBank/DDBJ whole genome shotgun (WGS) entry which is preliminary data.</text>
</comment>
<dbReference type="Proteomes" id="UP000277582">
    <property type="component" value="Unassembled WGS sequence"/>
</dbReference>
<dbReference type="EMBL" id="RCOS01000172">
    <property type="protein sequence ID" value="RSN71651.1"/>
    <property type="molecule type" value="Genomic_DNA"/>
</dbReference>